<evidence type="ECO:0000256" key="3">
    <source>
        <dbReference type="ARBA" id="ARBA00023163"/>
    </source>
</evidence>
<feature type="region of interest" description="Disordered" evidence="5">
    <location>
        <begin position="1"/>
        <end position="27"/>
    </location>
</feature>
<dbReference type="PANTHER" id="PTHR30055">
    <property type="entry name" value="HTH-TYPE TRANSCRIPTIONAL REGULATOR RUTR"/>
    <property type="match status" value="1"/>
</dbReference>
<protein>
    <submittedName>
        <fullName evidence="7">TetR family transcriptional regulator</fullName>
    </submittedName>
</protein>
<dbReference type="AlphaFoldDB" id="A0A8J3PNQ8"/>
<evidence type="ECO:0000313" key="7">
    <source>
        <dbReference type="EMBL" id="GIG76846.1"/>
    </source>
</evidence>
<feature type="domain" description="HTH tetR-type" evidence="6">
    <location>
        <begin position="33"/>
        <end position="93"/>
    </location>
</feature>
<dbReference type="Gene3D" id="1.10.10.60">
    <property type="entry name" value="Homeodomain-like"/>
    <property type="match status" value="1"/>
</dbReference>
<comment type="caution">
    <text evidence="7">The sequence shown here is derived from an EMBL/GenBank/DDBJ whole genome shotgun (WGS) entry which is preliminary data.</text>
</comment>
<evidence type="ECO:0000256" key="4">
    <source>
        <dbReference type="PROSITE-ProRule" id="PRU00335"/>
    </source>
</evidence>
<dbReference type="PROSITE" id="PS50977">
    <property type="entry name" value="HTH_TETR_2"/>
    <property type="match status" value="1"/>
</dbReference>
<evidence type="ECO:0000313" key="8">
    <source>
        <dbReference type="Proteomes" id="UP000653674"/>
    </source>
</evidence>
<dbReference type="InterPro" id="IPR001647">
    <property type="entry name" value="HTH_TetR"/>
</dbReference>
<dbReference type="InterPro" id="IPR023772">
    <property type="entry name" value="DNA-bd_HTH_TetR-type_CS"/>
</dbReference>
<dbReference type="RefSeq" id="WP_168080207.1">
    <property type="nucleotide sequence ID" value="NZ_BAAAQJ010000019.1"/>
</dbReference>
<gene>
    <name evidence="7" type="ORF">Pfl04_52500</name>
</gene>
<evidence type="ECO:0000259" key="6">
    <source>
        <dbReference type="PROSITE" id="PS50977"/>
    </source>
</evidence>
<sequence length="218" mass="23399">MKSTTVASRTGAHAVSCATPSTAPPGLRERKKLETFRALQSAARRLVRERGLDDVTVDEIAGAADVSRRTFFNYFDTKEAAIVEREPGKVECLAAALAARPAEETPMQALRAAALATLAHHVHELQELTALICANPSLIGSQVAALAPFRRAIIEWAAARTNTDPNTDVYPALLAGVEDLMVRLTVGLWRPETGDEGFIDLANQIFDLLDGGLAAPRS</sequence>
<dbReference type="InterPro" id="IPR050109">
    <property type="entry name" value="HTH-type_TetR-like_transc_reg"/>
</dbReference>
<dbReference type="EMBL" id="BONU01000095">
    <property type="protein sequence ID" value="GIG76846.1"/>
    <property type="molecule type" value="Genomic_DNA"/>
</dbReference>
<feature type="DNA-binding region" description="H-T-H motif" evidence="4">
    <location>
        <begin position="56"/>
        <end position="75"/>
    </location>
</feature>
<accession>A0A8J3PNQ8</accession>
<dbReference type="PRINTS" id="PR00455">
    <property type="entry name" value="HTHTETR"/>
</dbReference>
<keyword evidence="3" id="KW-0804">Transcription</keyword>
<dbReference type="SUPFAM" id="SSF46689">
    <property type="entry name" value="Homeodomain-like"/>
    <property type="match status" value="1"/>
</dbReference>
<dbReference type="InterPro" id="IPR041347">
    <property type="entry name" value="MftR_C"/>
</dbReference>
<keyword evidence="8" id="KW-1185">Reference proteome</keyword>
<dbReference type="PANTHER" id="PTHR30055:SF238">
    <property type="entry name" value="MYCOFACTOCIN BIOSYNTHESIS TRANSCRIPTIONAL REGULATOR MFTR-RELATED"/>
    <property type="match status" value="1"/>
</dbReference>
<dbReference type="Gene3D" id="1.10.357.10">
    <property type="entry name" value="Tetracycline Repressor, domain 2"/>
    <property type="match status" value="1"/>
</dbReference>
<reference evidence="7" key="1">
    <citation type="submission" date="2021-01" db="EMBL/GenBank/DDBJ databases">
        <title>Whole genome shotgun sequence of Planosporangium flavigriseum NBRC 105377.</title>
        <authorList>
            <person name="Komaki H."/>
            <person name="Tamura T."/>
        </authorList>
    </citation>
    <scope>NUCLEOTIDE SEQUENCE</scope>
    <source>
        <strain evidence="7">NBRC 105377</strain>
    </source>
</reference>
<dbReference type="GO" id="GO:0003700">
    <property type="term" value="F:DNA-binding transcription factor activity"/>
    <property type="evidence" value="ECO:0007669"/>
    <property type="project" value="TreeGrafter"/>
</dbReference>
<keyword evidence="2 4" id="KW-0238">DNA-binding</keyword>
<proteinExistence type="predicted"/>
<dbReference type="Pfam" id="PF00440">
    <property type="entry name" value="TetR_N"/>
    <property type="match status" value="1"/>
</dbReference>
<dbReference type="GO" id="GO:0000976">
    <property type="term" value="F:transcription cis-regulatory region binding"/>
    <property type="evidence" value="ECO:0007669"/>
    <property type="project" value="TreeGrafter"/>
</dbReference>
<organism evidence="7 8">
    <name type="scientific">Planosporangium flavigriseum</name>
    <dbReference type="NCBI Taxonomy" id="373681"/>
    <lineage>
        <taxon>Bacteria</taxon>
        <taxon>Bacillati</taxon>
        <taxon>Actinomycetota</taxon>
        <taxon>Actinomycetes</taxon>
        <taxon>Micromonosporales</taxon>
        <taxon>Micromonosporaceae</taxon>
        <taxon>Planosporangium</taxon>
    </lineage>
</organism>
<name>A0A8J3PNQ8_9ACTN</name>
<evidence type="ECO:0000256" key="5">
    <source>
        <dbReference type="SAM" id="MobiDB-lite"/>
    </source>
</evidence>
<dbReference type="Proteomes" id="UP000653674">
    <property type="component" value="Unassembled WGS sequence"/>
</dbReference>
<evidence type="ECO:0000256" key="2">
    <source>
        <dbReference type="ARBA" id="ARBA00023125"/>
    </source>
</evidence>
<dbReference type="Pfam" id="PF17754">
    <property type="entry name" value="TetR_C_14"/>
    <property type="match status" value="1"/>
</dbReference>
<keyword evidence="1" id="KW-0805">Transcription regulation</keyword>
<dbReference type="InterPro" id="IPR009057">
    <property type="entry name" value="Homeodomain-like_sf"/>
</dbReference>
<evidence type="ECO:0000256" key="1">
    <source>
        <dbReference type="ARBA" id="ARBA00023015"/>
    </source>
</evidence>
<dbReference type="PROSITE" id="PS01081">
    <property type="entry name" value="HTH_TETR_1"/>
    <property type="match status" value="1"/>
</dbReference>